<accession>S7VAK3</accession>
<name>S7VAK3_9BACT</name>
<evidence type="ECO:0000313" key="1">
    <source>
        <dbReference type="EMBL" id="EPR66587.1"/>
    </source>
</evidence>
<gene>
    <name evidence="1" type="ORF">ADICYQ_4349</name>
</gene>
<evidence type="ECO:0000313" key="2">
    <source>
        <dbReference type="Proteomes" id="UP000014974"/>
    </source>
</evidence>
<reference evidence="1 2" key="1">
    <citation type="journal article" date="2013" name="Genome Announc.">
        <title>Draft Genome Sequence of Cyclobacterium qasimii Strain M12-11BT, Isolated from Arctic Marine Sediment.</title>
        <authorList>
            <person name="Shivaji S."/>
            <person name="Ara S."/>
            <person name="Singh A."/>
            <person name="Kumar Pinnaka A."/>
        </authorList>
    </citation>
    <scope>NUCLEOTIDE SEQUENCE [LARGE SCALE GENOMIC DNA]</scope>
    <source>
        <strain evidence="1 2">M12-11B</strain>
    </source>
</reference>
<dbReference type="AlphaFoldDB" id="S7VAK3"/>
<comment type="caution">
    <text evidence="1">The sequence shown here is derived from an EMBL/GenBank/DDBJ whole genome shotgun (WGS) entry which is preliminary data.</text>
</comment>
<dbReference type="Proteomes" id="UP000014974">
    <property type="component" value="Unassembled WGS sequence"/>
</dbReference>
<protein>
    <submittedName>
        <fullName evidence="1">Uncharacterized protein</fullName>
    </submittedName>
</protein>
<proteinExistence type="predicted"/>
<organism evidence="1 2">
    <name type="scientific">Cyclobacterium qasimii M12-11B</name>
    <dbReference type="NCBI Taxonomy" id="641524"/>
    <lineage>
        <taxon>Bacteria</taxon>
        <taxon>Pseudomonadati</taxon>
        <taxon>Bacteroidota</taxon>
        <taxon>Cytophagia</taxon>
        <taxon>Cytophagales</taxon>
        <taxon>Cyclobacteriaceae</taxon>
        <taxon>Cyclobacterium</taxon>
    </lineage>
</organism>
<dbReference type="EMBL" id="ATNM01000143">
    <property type="protein sequence ID" value="EPR66587.1"/>
    <property type="molecule type" value="Genomic_DNA"/>
</dbReference>
<sequence length="46" mass="5137">MDSIENQSIITLKVNAFLAYCQSFRESQFRGGFTLGLITNPIAILD</sequence>